<organism evidence="1 2">
    <name type="scientific">Nocardioides guangzhouensis</name>
    <dbReference type="NCBI Taxonomy" id="2497878"/>
    <lineage>
        <taxon>Bacteria</taxon>
        <taxon>Bacillati</taxon>
        <taxon>Actinomycetota</taxon>
        <taxon>Actinomycetes</taxon>
        <taxon>Propionibacteriales</taxon>
        <taxon>Nocardioidaceae</taxon>
        <taxon>Nocardioides</taxon>
    </lineage>
</organism>
<sequence length="108" mass="11652">MSDHATYSFTAPLWRWRDPKGGGEGAWHFVTVPGEPSDDIHDLMDGRAKGFGSVRVAVRVGATSWETSVFPESGTGCYVLPVKKAVRAAEGLEEGDDVDVTVTLRDDA</sequence>
<dbReference type="RefSeq" id="WP_134713569.1">
    <property type="nucleotide sequence ID" value="NZ_SDKM01000002.1"/>
</dbReference>
<proteinExistence type="predicted"/>
<dbReference type="SUPFAM" id="SSF141694">
    <property type="entry name" value="AF2212/PG0164-like"/>
    <property type="match status" value="1"/>
</dbReference>
<dbReference type="AlphaFoldDB" id="A0A4Q4ZM52"/>
<reference evidence="1 2" key="1">
    <citation type="submission" date="2019-01" db="EMBL/GenBank/DDBJ databases">
        <title>Nocardioides guangzhouensis sp. nov., an actinobacterium isolated from soil.</title>
        <authorList>
            <person name="Fu Y."/>
            <person name="Cai Y."/>
            <person name="Lin Z."/>
            <person name="Chen P."/>
        </authorList>
    </citation>
    <scope>NUCLEOTIDE SEQUENCE [LARGE SCALE GENOMIC DNA]</scope>
    <source>
        <strain evidence="1 2">130</strain>
    </source>
</reference>
<dbReference type="Gene3D" id="2.40.30.100">
    <property type="entry name" value="AF2212/PG0164-like"/>
    <property type="match status" value="1"/>
</dbReference>
<keyword evidence="2" id="KW-1185">Reference proteome</keyword>
<evidence type="ECO:0000313" key="1">
    <source>
        <dbReference type="EMBL" id="RYP88691.1"/>
    </source>
</evidence>
<dbReference type="Pfam" id="PF08922">
    <property type="entry name" value="DUF1905"/>
    <property type="match status" value="1"/>
</dbReference>
<name>A0A4Q4ZM52_9ACTN</name>
<dbReference type="OrthoDB" id="9808666at2"/>
<dbReference type="InterPro" id="IPR015018">
    <property type="entry name" value="DUF1905"/>
</dbReference>
<dbReference type="EMBL" id="SDKM01000002">
    <property type="protein sequence ID" value="RYP88691.1"/>
    <property type="molecule type" value="Genomic_DNA"/>
</dbReference>
<accession>A0A4Q4ZM52</accession>
<comment type="caution">
    <text evidence="1">The sequence shown here is derived from an EMBL/GenBank/DDBJ whole genome shotgun (WGS) entry which is preliminary data.</text>
</comment>
<gene>
    <name evidence="1" type="ORF">EKO23_02060</name>
</gene>
<dbReference type="InterPro" id="IPR037079">
    <property type="entry name" value="AF2212/PG0164-like_sf"/>
</dbReference>
<evidence type="ECO:0000313" key="2">
    <source>
        <dbReference type="Proteomes" id="UP000295198"/>
    </source>
</evidence>
<dbReference type="Proteomes" id="UP000295198">
    <property type="component" value="Unassembled WGS sequence"/>
</dbReference>
<protein>
    <submittedName>
        <fullName evidence="1">DUF1905 domain-containing protein</fullName>
    </submittedName>
</protein>